<evidence type="ECO:0000313" key="2">
    <source>
        <dbReference type="Proteomes" id="UP000183832"/>
    </source>
</evidence>
<keyword evidence="2" id="KW-1185">Reference proteome</keyword>
<protein>
    <submittedName>
        <fullName evidence="1">CLUMA_CG012416, isoform A</fullName>
    </submittedName>
</protein>
<dbReference type="Proteomes" id="UP000183832">
    <property type="component" value="Unassembled WGS sequence"/>
</dbReference>
<sequence length="79" mass="9008">MIVLKIIDTPQTFIAHADSHVRSNPRTTHAISIFIYAKGSISYKDDDEQFRCHGNLTGILRSRLLPSHRLFCSIRKIDA</sequence>
<dbReference type="AlphaFoldDB" id="A0A1J1IES4"/>
<proteinExistence type="predicted"/>
<name>A0A1J1IES4_9DIPT</name>
<dbReference type="EMBL" id="CVRI01000048">
    <property type="protein sequence ID" value="CRK98715.1"/>
    <property type="molecule type" value="Genomic_DNA"/>
</dbReference>
<reference evidence="1 2" key="1">
    <citation type="submission" date="2015-04" db="EMBL/GenBank/DDBJ databases">
        <authorList>
            <person name="Syromyatnikov M.Y."/>
            <person name="Popov V.N."/>
        </authorList>
    </citation>
    <scope>NUCLEOTIDE SEQUENCE [LARGE SCALE GENOMIC DNA]</scope>
</reference>
<evidence type="ECO:0000313" key="1">
    <source>
        <dbReference type="EMBL" id="CRK98715.1"/>
    </source>
</evidence>
<accession>A0A1J1IES4</accession>
<gene>
    <name evidence="1" type="ORF">CLUMA_CG012416</name>
</gene>
<organism evidence="1 2">
    <name type="scientific">Clunio marinus</name>
    <dbReference type="NCBI Taxonomy" id="568069"/>
    <lineage>
        <taxon>Eukaryota</taxon>
        <taxon>Metazoa</taxon>
        <taxon>Ecdysozoa</taxon>
        <taxon>Arthropoda</taxon>
        <taxon>Hexapoda</taxon>
        <taxon>Insecta</taxon>
        <taxon>Pterygota</taxon>
        <taxon>Neoptera</taxon>
        <taxon>Endopterygota</taxon>
        <taxon>Diptera</taxon>
        <taxon>Nematocera</taxon>
        <taxon>Chironomoidea</taxon>
        <taxon>Chironomidae</taxon>
        <taxon>Clunio</taxon>
    </lineage>
</organism>